<dbReference type="EMBL" id="AP012057">
    <property type="protein sequence ID" value="BAN02336.1"/>
    <property type="molecule type" value="Genomic_DNA"/>
</dbReference>
<evidence type="ECO:0000313" key="1">
    <source>
        <dbReference type="EMBL" id="BAN02336.1"/>
    </source>
</evidence>
<name>A0A6C7EEC7_ILUCY</name>
<protein>
    <recommendedName>
        <fullName evidence="3">DUF3151 domain-containing protein</fullName>
    </recommendedName>
</protein>
<proteinExistence type="predicted"/>
<reference evidence="1 2" key="1">
    <citation type="journal article" date="2013" name="Int. J. Syst. Evol. Microbiol.">
        <title>Ilumatobacter nonamiense sp. nov. and Ilumatobacter coccineum sp. nov., isolated from seashore sand.</title>
        <authorList>
            <person name="Matsumoto A."/>
            <person name="Kasai H."/>
            <person name="Matsuo Y."/>
            <person name="Shizuri Y."/>
            <person name="Ichikawa N."/>
            <person name="Fujita N."/>
            <person name="Omura S."/>
            <person name="Takahashi Y."/>
        </authorList>
    </citation>
    <scope>NUCLEOTIDE SEQUENCE [LARGE SCALE GENOMIC DNA]</scope>
    <source>
        <strain evidence="2">NBRC 103263 / KCTC 29153 / YM16-304</strain>
    </source>
</reference>
<accession>A0A6C7EEC7</accession>
<organism evidence="1 2">
    <name type="scientific">Ilumatobacter coccineus (strain NBRC 103263 / KCTC 29153 / YM16-304)</name>
    <dbReference type="NCBI Taxonomy" id="1313172"/>
    <lineage>
        <taxon>Bacteria</taxon>
        <taxon>Bacillati</taxon>
        <taxon>Actinomycetota</taxon>
        <taxon>Acidimicrobiia</taxon>
        <taxon>Acidimicrobiales</taxon>
        <taxon>Ilumatobacteraceae</taxon>
        <taxon>Ilumatobacter</taxon>
    </lineage>
</organism>
<gene>
    <name evidence="1" type="ORF">YM304_20220</name>
</gene>
<dbReference type="AlphaFoldDB" id="A0A6C7EEC7"/>
<keyword evidence="2" id="KW-1185">Reference proteome</keyword>
<evidence type="ECO:0000313" key="2">
    <source>
        <dbReference type="Proteomes" id="UP000011863"/>
    </source>
</evidence>
<dbReference type="Proteomes" id="UP000011863">
    <property type="component" value="Chromosome"/>
</dbReference>
<dbReference type="InterPro" id="IPR014487">
    <property type="entry name" value="DUF3151"/>
</dbReference>
<dbReference type="RefSeq" id="WP_015441583.1">
    <property type="nucleotide sequence ID" value="NC_020520.1"/>
</dbReference>
<evidence type="ECO:0008006" key="3">
    <source>
        <dbReference type="Google" id="ProtNLM"/>
    </source>
</evidence>
<sequence length="143" mass="15473">MSDQPIQFSSGIPTTVIPAPDADDAARLEAALARPESERRAAVAEVVAASPRFLAAWAELGDLGRDTIERYAAYRVGYHRGLDTLRASGWRGSGYVRWAEPTNHGFLRSLRGLGEMAAVIGETDEAERCAQFLMQLDPSGIPS</sequence>
<dbReference type="KEGG" id="aym:YM304_20220"/>
<dbReference type="Pfam" id="PF11349">
    <property type="entry name" value="DUF3151"/>
    <property type="match status" value="1"/>
</dbReference>